<dbReference type="Gene3D" id="1.20.1250.20">
    <property type="entry name" value="MFS general substrate transporter like domains"/>
    <property type="match status" value="1"/>
</dbReference>
<dbReference type="STRING" id="84029.CROST_00860"/>
<dbReference type="GO" id="GO:0005886">
    <property type="term" value="C:plasma membrane"/>
    <property type="evidence" value="ECO:0007669"/>
    <property type="project" value="UniProtKB-SubCell"/>
</dbReference>
<gene>
    <name evidence="7" type="primary">entS_1</name>
    <name evidence="7" type="ORF">CROST_001710</name>
</gene>
<dbReference type="AlphaFoldDB" id="A0A1S8LY88"/>
<keyword evidence="8" id="KW-1185">Reference proteome</keyword>
<organism evidence="7 8">
    <name type="scientific">Clostridium felsineum</name>
    <dbReference type="NCBI Taxonomy" id="36839"/>
    <lineage>
        <taxon>Bacteria</taxon>
        <taxon>Bacillati</taxon>
        <taxon>Bacillota</taxon>
        <taxon>Clostridia</taxon>
        <taxon>Eubacteriales</taxon>
        <taxon>Clostridiaceae</taxon>
        <taxon>Clostridium</taxon>
    </lineage>
</organism>
<dbReference type="Proteomes" id="UP000190951">
    <property type="component" value="Chromosome"/>
</dbReference>
<sequence>MQNNSIFSFFKKRNFVLLSFGGLVSIIGDLMQDFALSLYTLKITGSSMKFASVIIISIIPYLIISPISGVIVDKFDRKKLIVLVDIFRCIFIFSFYILFLKNNGVSLIQIYIFIIILEISTIFYSPAQKTILPNIVSKNDLVKATSIYTSITQTACLIAPILGGIVYGLWGMAIILIINSISFFISAFSKFFLKIPSFKSSYNILSFTSLKKQFKEGLQFFKLNKTINTLTISMFILTLGITSCTSIGYIYLSKKILMVSDYKYGILGTFDVIGGLLGAFLLPSLRKKKDLKYIIFKGMLFSSIAYIVLATISCSTFINLISRNITYYIILIIIALIALFATLTNISVQIEFQNSTDNRLQGRIFTIFEMFTNISALISQILFGLLYDKLNVSICIFISALFLFLGFIYCYSRLNKNYEINHNVSS</sequence>
<dbReference type="Pfam" id="PF05977">
    <property type="entry name" value="MFS_3"/>
    <property type="match status" value="1"/>
</dbReference>
<dbReference type="KEGG" id="crw:CROST_001710"/>
<dbReference type="InterPro" id="IPR020846">
    <property type="entry name" value="MFS_dom"/>
</dbReference>
<dbReference type="InterPro" id="IPR036259">
    <property type="entry name" value="MFS_trans_sf"/>
</dbReference>
<evidence type="ECO:0000313" key="7">
    <source>
        <dbReference type="EMBL" id="URZ09500.1"/>
    </source>
</evidence>
<dbReference type="CDD" id="cd06173">
    <property type="entry name" value="MFS_MefA_like"/>
    <property type="match status" value="1"/>
</dbReference>
<accession>A0A1S8LY88</accession>
<name>A0A1S8LY88_9CLOT</name>
<evidence type="ECO:0000256" key="2">
    <source>
        <dbReference type="ARBA" id="ARBA00022448"/>
    </source>
</evidence>
<dbReference type="RefSeq" id="WP_077834852.1">
    <property type="nucleotide sequence ID" value="NZ_CP096983.1"/>
</dbReference>
<protein>
    <submittedName>
        <fullName evidence="7">Enterobactin exporter EntS</fullName>
    </submittedName>
</protein>
<dbReference type="PANTHER" id="PTHR23513:SF6">
    <property type="entry name" value="MAJOR FACILITATOR SUPERFAMILY ASSOCIATED DOMAIN-CONTAINING PROTEIN"/>
    <property type="match status" value="1"/>
</dbReference>
<reference evidence="7 8" key="1">
    <citation type="submission" date="2022-04" db="EMBL/GenBank/DDBJ databases">
        <title>Genome sequence of C. roseum typestrain.</title>
        <authorList>
            <person name="Poehlein A."/>
            <person name="Schoch T."/>
            <person name="Duerre P."/>
            <person name="Daniel R."/>
        </authorList>
    </citation>
    <scope>NUCLEOTIDE SEQUENCE [LARGE SCALE GENOMIC DNA]</scope>
    <source>
        <strain evidence="7 8">DSM 7320</strain>
    </source>
</reference>
<evidence type="ECO:0000256" key="3">
    <source>
        <dbReference type="ARBA" id="ARBA00022475"/>
    </source>
</evidence>
<evidence type="ECO:0000256" key="6">
    <source>
        <dbReference type="ARBA" id="ARBA00023136"/>
    </source>
</evidence>
<keyword evidence="2" id="KW-0813">Transport</keyword>
<evidence type="ECO:0000256" key="4">
    <source>
        <dbReference type="ARBA" id="ARBA00022692"/>
    </source>
</evidence>
<proteinExistence type="predicted"/>
<dbReference type="PROSITE" id="PS50850">
    <property type="entry name" value="MFS"/>
    <property type="match status" value="1"/>
</dbReference>
<dbReference type="SUPFAM" id="SSF103473">
    <property type="entry name" value="MFS general substrate transporter"/>
    <property type="match status" value="1"/>
</dbReference>
<evidence type="ECO:0000256" key="1">
    <source>
        <dbReference type="ARBA" id="ARBA00004651"/>
    </source>
</evidence>
<dbReference type="PANTHER" id="PTHR23513">
    <property type="entry name" value="INTEGRAL MEMBRANE EFFLUX PROTEIN-RELATED"/>
    <property type="match status" value="1"/>
</dbReference>
<dbReference type="EMBL" id="CP096983">
    <property type="protein sequence ID" value="URZ09500.1"/>
    <property type="molecule type" value="Genomic_DNA"/>
</dbReference>
<evidence type="ECO:0000313" key="8">
    <source>
        <dbReference type="Proteomes" id="UP000190951"/>
    </source>
</evidence>
<keyword evidence="3" id="KW-1003">Cell membrane</keyword>
<keyword evidence="5" id="KW-1133">Transmembrane helix</keyword>
<keyword evidence="4" id="KW-0812">Transmembrane</keyword>
<comment type="subcellular location">
    <subcellularLocation>
        <location evidence="1">Cell membrane</location>
        <topology evidence="1">Multi-pass membrane protein</topology>
    </subcellularLocation>
</comment>
<keyword evidence="6" id="KW-0472">Membrane</keyword>
<dbReference type="InterPro" id="IPR010290">
    <property type="entry name" value="TM_effector"/>
</dbReference>
<dbReference type="GO" id="GO:0022857">
    <property type="term" value="F:transmembrane transporter activity"/>
    <property type="evidence" value="ECO:0007669"/>
    <property type="project" value="InterPro"/>
</dbReference>
<evidence type="ECO:0000256" key="5">
    <source>
        <dbReference type="ARBA" id="ARBA00022989"/>
    </source>
</evidence>